<evidence type="ECO:0000256" key="2">
    <source>
        <dbReference type="ARBA" id="ARBA00022630"/>
    </source>
</evidence>
<dbReference type="OrthoDB" id="66881at2759"/>
<keyword evidence="6" id="KW-0503">Monooxygenase</keyword>
<dbReference type="GO" id="GO:0050661">
    <property type="term" value="F:NADP binding"/>
    <property type="evidence" value="ECO:0007669"/>
    <property type="project" value="InterPro"/>
</dbReference>
<sequence>MTTIIEPVSRVAVIGAGPAGYATVRALTLENKFNVIRVFERRDRVGGIWNLDPIPDEFPLSPLHDREPAEQQLQAPVPGWRQVAPEDITARSPIYENMDSNVGATVMSFSHAPFPGQNSAISVLRIGPDNQSRPYHVIQKYLADLFQEYHHLLSLGTTIERVEKIGSEWVVTARQPRPSPDGDIKDFWWQERFDAVVIASGHYNEGHIPDIDGLESTYRQRPGNFEHSKSYRSPDNYVDKKVVVIGGSISAADIIGDIYAITKAPLYSSQRTLNEALDAAWNLPNVIRKGQITKVFADSGSSGDRGKQPMAGSVGVVFADGSTVTGIDKIIFATGFNVSYPFLVPNPVTPSGRLDNVYEHIVKIGDPTLSFVGQVMGGLTFRVFEYQATAVARVLAGAGNLPSVAEQLAWQEERIRLKGDTQNFHEEIVPDFNPYWNRLRKIAGGPPPGASSTVLPAWKDEWAEAALTIIGLKDKWWKGISRASLERVLVQGSPNIA</sequence>
<dbReference type="InterPro" id="IPR050346">
    <property type="entry name" value="FMO-like"/>
</dbReference>
<gene>
    <name evidence="6" type="ORF">F503_02305</name>
</gene>
<evidence type="ECO:0000313" key="7">
    <source>
        <dbReference type="Proteomes" id="UP000016923"/>
    </source>
</evidence>
<dbReference type="Proteomes" id="UP000016923">
    <property type="component" value="Unassembled WGS sequence"/>
</dbReference>
<keyword evidence="2" id="KW-0285">Flavoprotein</keyword>
<dbReference type="InterPro" id="IPR020946">
    <property type="entry name" value="Flavin_mOase-like"/>
</dbReference>
<accession>S3C1G9</accession>
<dbReference type="PANTHER" id="PTHR23023">
    <property type="entry name" value="DIMETHYLANILINE MONOOXYGENASE"/>
    <property type="match status" value="1"/>
</dbReference>
<dbReference type="InterPro" id="IPR000960">
    <property type="entry name" value="Flavin_mOase"/>
</dbReference>
<dbReference type="PRINTS" id="PR00419">
    <property type="entry name" value="ADXRDTASE"/>
</dbReference>
<dbReference type="AlphaFoldDB" id="S3C1G9"/>
<dbReference type="GO" id="GO:0050660">
    <property type="term" value="F:flavin adenine dinucleotide binding"/>
    <property type="evidence" value="ECO:0007669"/>
    <property type="project" value="InterPro"/>
</dbReference>
<protein>
    <submittedName>
        <fullName evidence="6">Dimethylaniline monooxygenase</fullName>
    </submittedName>
</protein>
<dbReference type="eggNOG" id="KOG1399">
    <property type="taxonomic scope" value="Eukaryota"/>
</dbReference>
<dbReference type="GO" id="GO:0004499">
    <property type="term" value="F:N,N-dimethylaniline monooxygenase activity"/>
    <property type="evidence" value="ECO:0007669"/>
    <property type="project" value="InterPro"/>
</dbReference>
<dbReference type="HOGENOM" id="CLU_006909_5_3_1"/>
<dbReference type="PIRSF" id="PIRSF000332">
    <property type="entry name" value="FMO"/>
    <property type="match status" value="1"/>
</dbReference>
<dbReference type="Pfam" id="PF00743">
    <property type="entry name" value="FMO-like"/>
    <property type="match status" value="2"/>
</dbReference>
<name>S3C1G9_OPHP1</name>
<dbReference type="SUPFAM" id="SSF51905">
    <property type="entry name" value="FAD/NAD(P)-binding domain"/>
    <property type="match status" value="2"/>
</dbReference>
<evidence type="ECO:0000256" key="3">
    <source>
        <dbReference type="ARBA" id="ARBA00022827"/>
    </source>
</evidence>
<proteinExistence type="inferred from homology"/>
<keyword evidence="7" id="KW-1185">Reference proteome</keyword>
<evidence type="ECO:0000256" key="5">
    <source>
        <dbReference type="ARBA" id="ARBA00023002"/>
    </source>
</evidence>
<reference evidence="6 7" key="1">
    <citation type="journal article" date="2013" name="BMC Genomics">
        <title>The genome and transcriptome of the pine saprophyte Ophiostoma piceae, and a comparison with the bark beetle-associated pine pathogen Grosmannia clavigera.</title>
        <authorList>
            <person name="Haridas S."/>
            <person name="Wang Y."/>
            <person name="Lim L."/>
            <person name="Massoumi Alamouti S."/>
            <person name="Jackman S."/>
            <person name="Docking R."/>
            <person name="Robertson G."/>
            <person name="Birol I."/>
            <person name="Bohlmann J."/>
            <person name="Breuil C."/>
        </authorList>
    </citation>
    <scope>NUCLEOTIDE SEQUENCE [LARGE SCALE GENOMIC DNA]</scope>
    <source>
        <strain evidence="6 7">UAMH 11346</strain>
    </source>
</reference>
<keyword evidence="5" id="KW-0560">Oxidoreductase</keyword>
<evidence type="ECO:0000256" key="4">
    <source>
        <dbReference type="ARBA" id="ARBA00022857"/>
    </source>
</evidence>
<dbReference type="OMA" id="IAPLEEW"/>
<keyword evidence="4" id="KW-0521">NADP</keyword>
<evidence type="ECO:0000256" key="1">
    <source>
        <dbReference type="ARBA" id="ARBA00009183"/>
    </source>
</evidence>
<organism evidence="6 7">
    <name type="scientific">Ophiostoma piceae (strain UAMH 11346)</name>
    <name type="common">Sap stain fungus</name>
    <dbReference type="NCBI Taxonomy" id="1262450"/>
    <lineage>
        <taxon>Eukaryota</taxon>
        <taxon>Fungi</taxon>
        <taxon>Dikarya</taxon>
        <taxon>Ascomycota</taxon>
        <taxon>Pezizomycotina</taxon>
        <taxon>Sordariomycetes</taxon>
        <taxon>Sordariomycetidae</taxon>
        <taxon>Ophiostomatales</taxon>
        <taxon>Ophiostomataceae</taxon>
        <taxon>Ophiostoma</taxon>
    </lineage>
</organism>
<dbReference type="VEuPathDB" id="FungiDB:F503_02305"/>
<keyword evidence="3" id="KW-0274">FAD</keyword>
<evidence type="ECO:0000313" key="6">
    <source>
        <dbReference type="EMBL" id="EPE05566.1"/>
    </source>
</evidence>
<dbReference type="EMBL" id="KE148156">
    <property type="protein sequence ID" value="EPE05566.1"/>
    <property type="molecule type" value="Genomic_DNA"/>
</dbReference>
<dbReference type="InterPro" id="IPR036188">
    <property type="entry name" value="FAD/NAD-bd_sf"/>
</dbReference>
<dbReference type="STRING" id="1262450.S3C1G9"/>
<comment type="similarity">
    <text evidence="1">Belongs to the FMO family.</text>
</comment>
<dbReference type="Gene3D" id="3.50.50.60">
    <property type="entry name" value="FAD/NAD(P)-binding domain"/>
    <property type="match status" value="2"/>
</dbReference>